<dbReference type="AlphaFoldDB" id="A0A238XNE2"/>
<dbReference type="InterPro" id="IPR036291">
    <property type="entry name" value="NAD(P)-bd_dom_sf"/>
</dbReference>
<dbReference type="PRINTS" id="PR00081">
    <property type="entry name" value="GDHRDH"/>
</dbReference>
<dbReference type="Proteomes" id="UP000198348">
    <property type="component" value="Unassembled WGS sequence"/>
</dbReference>
<evidence type="ECO:0000256" key="1">
    <source>
        <dbReference type="ARBA" id="ARBA00006484"/>
    </source>
</evidence>
<dbReference type="GO" id="GO:0016491">
    <property type="term" value="F:oxidoreductase activity"/>
    <property type="evidence" value="ECO:0007669"/>
    <property type="project" value="UniProtKB-KW"/>
</dbReference>
<protein>
    <submittedName>
        <fullName evidence="3">NAD(P)-dependent dehydrogenase, short-chain alcohol dehydrogenase family</fullName>
    </submittedName>
</protein>
<dbReference type="PANTHER" id="PTHR43477:SF1">
    <property type="entry name" value="DIHYDROANTICAPSIN 7-DEHYDROGENASE"/>
    <property type="match status" value="1"/>
</dbReference>
<evidence type="ECO:0000313" key="4">
    <source>
        <dbReference type="Proteomes" id="UP000198348"/>
    </source>
</evidence>
<dbReference type="Gene3D" id="3.40.50.720">
    <property type="entry name" value="NAD(P)-binding Rossmann-like Domain"/>
    <property type="match status" value="1"/>
</dbReference>
<evidence type="ECO:0000256" key="2">
    <source>
        <dbReference type="ARBA" id="ARBA00023002"/>
    </source>
</evidence>
<dbReference type="InterPro" id="IPR051122">
    <property type="entry name" value="SDR_DHRS6-like"/>
</dbReference>
<dbReference type="InterPro" id="IPR002347">
    <property type="entry name" value="SDR_fam"/>
</dbReference>
<proteinExistence type="inferred from homology"/>
<accession>A0A238XNE2</accession>
<gene>
    <name evidence="3" type="ORF">SAMN06265360_111160</name>
</gene>
<dbReference type="Pfam" id="PF13561">
    <property type="entry name" value="adh_short_C2"/>
    <property type="match status" value="1"/>
</dbReference>
<name>A0A238XNE2_9PSEU</name>
<reference evidence="3 4" key="1">
    <citation type="submission" date="2017-06" db="EMBL/GenBank/DDBJ databases">
        <authorList>
            <person name="Kim H.J."/>
            <person name="Triplett B.A."/>
        </authorList>
    </citation>
    <scope>NUCLEOTIDE SEQUENCE [LARGE SCALE GENOMIC DNA]</scope>
    <source>
        <strain evidence="3 4">DSM 45207</strain>
    </source>
</reference>
<sequence>MDVRGSRCVVTGPRPGVGAEGARQPAYQDAAVAVLDVEAPDVPAGRFVECDSSNPASTDDAVDELGTGRDVVCNVAGLAGTAPAELVMRDNFPGHRHVTERLPDRMNDGVSLVAVASMARFGRPRRLEQLRQSLNRDDLDCGPVRLRDNQVSGNAYSFSKEAATVYVMTMVLPLAERGLRINAVSPGPAEEPVLDDFATIVGKDDLPSVRNLVGRYAESADIAPVTVHPSSGDSAWIKGSNIIADGGIGDAILSGVITGPDR</sequence>
<evidence type="ECO:0000313" key="3">
    <source>
        <dbReference type="EMBL" id="SNR60546.1"/>
    </source>
</evidence>
<dbReference type="PANTHER" id="PTHR43477">
    <property type="entry name" value="DIHYDROANTICAPSIN 7-DEHYDROGENASE"/>
    <property type="match status" value="1"/>
</dbReference>
<dbReference type="SUPFAM" id="SSF51735">
    <property type="entry name" value="NAD(P)-binding Rossmann-fold domains"/>
    <property type="match status" value="1"/>
</dbReference>
<comment type="similarity">
    <text evidence="1">Belongs to the short-chain dehydrogenases/reductases (SDR) family.</text>
</comment>
<organism evidence="3 4">
    <name type="scientific">Haloechinothrix alba</name>
    <dbReference type="NCBI Taxonomy" id="664784"/>
    <lineage>
        <taxon>Bacteria</taxon>
        <taxon>Bacillati</taxon>
        <taxon>Actinomycetota</taxon>
        <taxon>Actinomycetes</taxon>
        <taxon>Pseudonocardiales</taxon>
        <taxon>Pseudonocardiaceae</taxon>
        <taxon>Haloechinothrix</taxon>
    </lineage>
</organism>
<keyword evidence="4" id="KW-1185">Reference proteome</keyword>
<dbReference type="EMBL" id="FZNW01000011">
    <property type="protein sequence ID" value="SNR60546.1"/>
    <property type="molecule type" value="Genomic_DNA"/>
</dbReference>
<dbReference type="OrthoDB" id="9809287at2"/>
<keyword evidence="2" id="KW-0560">Oxidoreductase</keyword>